<dbReference type="InterPro" id="IPR058930">
    <property type="entry name" value="YwzD"/>
</dbReference>
<evidence type="ECO:0008006" key="3">
    <source>
        <dbReference type="Google" id="ProtNLM"/>
    </source>
</evidence>
<evidence type="ECO:0000313" key="1">
    <source>
        <dbReference type="EMBL" id="MFE8696438.1"/>
    </source>
</evidence>
<reference evidence="1 2" key="1">
    <citation type="submission" date="2024-08" db="EMBL/GenBank/DDBJ databases">
        <title>Two novel Cytobacillus novel species.</title>
        <authorList>
            <person name="Liu G."/>
        </authorList>
    </citation>
    <scope>NUCLEOTIDE SEQUENCE [LARGE SCALE GENOMIC DNA]</scope>
    <source>
        <strain evidence="1 2">FJAT-53684</strain>
    </source>
</reference>
<name>A0ABW6K0B1_9BACI</name>
<dbReference type="Proteomes" id="UP001601058">
    <property type="component" value="Unassembled WGS sequence"/>
</dbReference>
<gene>
    <name evidence="1" type="ORF">ACFYKT_08820</name>
</gene>
<sequence>MLGKQEMDMNFTEQFRELLYEFYHVGISDKEISVKEYIEEIAEKLESYILQNA</sequence>
<keyword evidence="2" id="KW-1185">Reference proteome</keyword>
<organism evidence="1 2">
    <name type="scientific">Cytobacillus mangrovibacter</name>
    <dbReference type="NCBI Taxonomy" id="3299024"/>
    <lineage>
        <taxon>Bacteria</taxon>
        <taxon>Bacillati</taxon>
        <taxon>Bacillota</taxon>
        <taxon>Bacilli</taxon>
        <taxon>Bacillales</taxon>
        <taxon>Bacillaceae</taxon>
        <taxon>Cytobacillus</taxon>
    </lineage>
</organism>
<protein>
    <recommendedName>
        <fullName evidence="3">Sporulation protein Spo0E</fullName>
    </recommendedName>
</protein>
<accession>A0ABW6K0B1</accession>
<evidence type="ECO:0000313" key="2">
    <source>
        <dbReference type="Proteomes" id="UP001601058"/>
    </source>
</evidence>
<comment type="caution">
    <text evidence="1">The sequence shown here is derived from an EMBL/GenBank/DDBJ whole genome shotgun (WGS) entry which is preliminary data.</text>
</comment>
<dbReference type="EMBL" id="JBIACJ010000004">
    <property type="protein sequence ID" value="MFE8696438.1"/>
    <property type="molecule type" value="Genomic_DNA"/>
</dbReference>
<dbReference type="RefSeq" id="WP_389218424.1">
    <property type="nucleotide sequence ID" value="NZ_JBIACJ010000004.1"/>
</dbReference>
<dbReference type="Pfam" id="PF26162">
    <property type="entry name" value="YwzD"/>
    <property type="match status" value="1"/>
</dbReference>
<proteinExistence type="predicted"/>